<dbReference type="GO" id="GO:0000428">
    <property type="term" value="C:DNA-directed RNA polymerase complex"/>
    <property type="evidence" value="ECO:0007669"/>
    <property type="project" value="UniProtKB-KW"/>
</dbReference>
<dbReference type="GeneTree" id="ENSGT00390000018004"/>
<evidence type="ECO:0000313" key="7">
    <source>
        <dbReference type="Proteomes" id="UP000261540"/>
    </source>
</evidence>
<dbReference type="STRING" id="1676925.ENSPKIP00000017782"/>
<reference evidence="6" key="2">
    <citation type="submission" date="2025-09" db="UniProtKB">
        <authorList>
            <consortium name="Ensembl"/>
        </authorList>
    </citation>
    <scope>IDENTIFICATION</scope>
</reference>
<keyword evidence="4" id="KW-0804">Transcription</keyword>
<dbReference type="InterPro" id="IPR009668">
    <property type="entry name" value="RNA_pol-assoc_fac_A49-like"/>
</dbReference>
<reference evidence="6" key="1">
    <citation type="submission" date="2025-08" db="UniProtKB">
        <authorList>
            <consortium name="Ensembl"/>
        </authorList>
    </citation>
    <scope>IDENTIFICATION</scope>
</reference>
<evidence type="ECO:0000256" key="2">
    <source>
        <dbReference type="ARBA" id="ARBA00009430"/>
    </source>
</evidence>
<keyword evidence="3" id="KW-0240">DNA-directed RNA polymerase</keyword>
<evidence type="ECO:0000313" key="6">
    <source>
        <dbReference type="Ensembl" id="ENSPKIP00000017782.1"/>
    </source>
</evidence>
<evidence type="ECO:0000256" key="5">
    <source>
        <dbReference type="ARBA" id="ARBA00023242"/>
    </source>
</evidence>
<comment type="subcellular location">
    <subcellularLocation>
        <location evidence="1">Nucleus</location>
        <location evidence="1">Nucleolus</location>
    </subcellularLocation>
</comment>
<dbReference type="OrthoDB" id="532500at2759"/>
<dbReference type="GO" id="GO:0003677">
    <property type="term" value="F:DNA binding"/>
    <property type="evidence" value="ECO:0007669"/>
    <property type="project" value="InterPro"/>
</dbReference>
<dbReference type="Proteomes" id="UP000261540">
    <property type="component" value="Unplaced"/>
</dbReference>
<sequence length="420" mass="47348">MAASCVWKCCDQEREQAACNSAVVVQFSNGNLKNTDHVDFSLYRNIDVNAPRKKSRRIVVAETDRLSYVANNFGPESLKCNTLCKYYVGVLDKNTKRMEVHSAQLFNMHPIIPGESIPEDKTEKSTATSYREKVDSLIEAFGTNKQKRALNSRRLNLVGSEALHHAVAKAADGIIKQRGVEALEQDVAQSQAQNDIMHHLPPCHVDASRPEDVYPFDELLSPVEYAALEEAGSKFAELSAEELQKMEQEGSPMTVLLLLQTLPRDTEARERQARCAWYLNQLVRLSHQKMNINRKAFGEGCPRVVHNKIMRTFTIEVFNSGRLQSVVPTSMRVKLAAHCLALLLHVGQWTAELTLLQRDLGLTDTKMVEVAKSMGLRLSKRYPGAGDMAGLEEEHRLATLELPLVKYDQPKRQHKRKKMT</sequence>
<protein>
    <submittedName>
        <fullName evidence="6">RNA polymerase I subunit E</fullName>
    </submittedName>
</protein>
<dbReference type="AlphaFoldDB" id="A0A3B3RGQ0"/>
<keyword evidence="5" id="KW-0539">Nucleus</keyword>
<dbReference type="RefSeq" id="XP_023685351.1">
    <property type="nucleotide sequence ID" value="XM_023829583.2"/>
</dbReference>
<dbReference type="Ensembl" id="ENSPKIT00000042301.1">
    <property type="protein sequence ID" value="ENSPKIP00000017782.1"/>
    <property type="gene ID" value="ENSPKIG00000003562.1"/>
</dbReference>
<comment type="similarity">
    <text evidence="2">Belongs to the eukaryotic RPA49/POLR1E RNA polymerase subunit family.</text>
</comment>
<dbReference type="CTD" id="64425"/>
<organism evidence="6 7">
    <name type="scientific">Paramormyrops kingsleyae</name>
    <dbReference type="NCBI Taxonomy" id="1676925"/>
    <lineage>
        <taxon>Eukaryota</taxon>
        <taxon>Metazoa</taxon>
        <taxon>Chordata</taxon>
        <taxon>Craniata</taxon>
        <taxon>Vertebrata</taxon>
        <taxon>Euteleostomi</taxon>
        <taxon>Actinopterygii</taxon>
        <taxon>Neopterygii</taxon>
        <taxon>Teleostei</taxon>
        <taxon>Osteoglossocephala</taxon>
        <taxon>Osteoglossomorpha</taxon>
        <taxon>Osteoglossiformes</taxon>
        <taxon>Mormyridae</taxon>
        <taxon>Paramormyrops</taxon>
    </lineage>
</organism>
<evidence type="ECO:0000256" key="3">
    <source>
        <dbReference type="ARBA" id="ARBA00022478"/>
    </source>
</evidence>
<name>A0A3B3RGQ0_9TELE</name>
<accession>A0A3B3RGQ0</accession>
<dbReference type="GO" id="GO:0006351">
    <property type="term" value="P:DNA-templated transcription"/>
    <property type="evidence" value="ECO:0007669"/>
    <property type="project" value="InterPro"/>
</dbReference>
<dbReference type="GeneID" id="111853065"/>
<dbReference type="KEGG" id="pki:111853065"/>
<proteinExistence type="inferred from homology"/>
<dbReference type="PANTHER" id="PTHR14440">
    <property type="entry name" value="DNA-DIRECTED RNA POLYMERASE I SUBUNIT RPA49"/>
    <property type="match status" value="1"/>
</dbReference>
<dbReference type="GO" id="GO:0005730">
    <property type="term" value="C:nucleolus"/>
    <property type="evidence" value="ECO:0007669"/>
    <property type="project" value="UniProtKB-SubCell"/>
</dbReference>
<evidence type="ECO:0000256" key="1">
    <source>
        <dbReference type="ARBA" id="ARBA00004604"/>
    </source>
</evidence>
<keyword evidence="7" id="KW-1185">Reference proteome</keyword>
<evidence type="ECO:0000256" key="4">
    <source>
        <dbReference type="ARBA" id="ARBA00023163"/>
    </source>
</evidence>
<dbReference type="Pfam" id="PF06870">
    <property type="entry name" value="RNA_pol_I_A49"/>
    <property type="match status" value="1"/>
</dbReference>